<feature type="region of interest" description="Disordered" evidence="1">
    <location>
        <begin position="30"/>
        <end position="67"/>
    </location>
</feature>
<feature type="compositionally biased region" description="Basic residues" evidence="1">
    <location>
        <begin position="47"/>
        <end position="58"/>
    </location>
</feature>
<proteinExistence type="predicted"/>
<organism evidence="2 3">
    <name type="scientific">Brassica cretica</name>
    <name type="common">Mustard</name>
    <dbReference type="NCBI Taxonomy" id="69181"/>
    <lineage>
        <taxon>Eukaryota</taxon>
        <taxon>Viridiplantae</taxon>
        <taxon>Streptophyta</taxon>
        <taxon>Embryophyta</taxon>
        <taxon>Tracheophyta</taxon>
        <taxon>Spermatophyta</taxon>
        <taxon>Magnoliopsida</taxon>
        <taxon>eudicotyledons</taxon>
        <taxon>Gunneridae</taxon>
        <taxon>Pentapetalae</taxon>
        <taxon>rosids</taxon>
        <taxon>malvids</taxon>
        <taxon>Brassicales</taxon>
        <taxon>Brassicaceae</taxon>
        <taxon>Brassiceae</taxon>
        <taxon>Brassica</taxon>
    </lineage>
</organism>
<name>A0A8S9P2N1_BRACR</name>
<evidence type="ECO:0000313" key="3">
    <source>
        <dbReference type="Proteomes" id="UP000712600"/>
    </source>
</evidence>
<dbReference type="EMBL" id="QGKX02001521">
    <property type="protein sequence ID" value="KAF3511664.1"/>
    <property type="molecule type" value="Genomic_DNA"/>
</dbReference>
<comment type="caution">
    <text evidence="2">The sequence shown here is derived from an EMBL/GenBank/DDBJ whole genome shotgun (WGS) entry which is preliminary data.</text>
</comment>
<protein>
    <submittedName>
        <fullName evidence="2">Uncharacterized protein</fullName>
    </submittedName>
</protein>
<evidence type="ECO:0000313" key="2">
    <source>
        <dbReference type="EMBL" id="KAF3511664.1"/>
    </source>
</evidence>
<reference evidence="2" key="1">
    <citation type="submission" date="2019-12" db="EMBL/GenBank/DDBJ databases">
        <title>Genome sequencing and annotation of Brassica cretica.</title>
        <authorList>
            <person name="Studholme D.J."/>
            <person name="Sarris P."/>
        </authorList>
    </citation>
    <scope>NUCLEOTIDE SEQUENCE</scope>
    <source>
        <strain evidence="2">PFS-109/04</strain>
        <tissue evidence="2">Leaf</tissue>
    </source>
</reference>
<gene>
    <name evidence="2" type="ORF">F2Q69_00003437</name>
</gene>
<evidence type="ECO:0000256" key="1">
    <source>
        <dbReference type="SAM" id="MobiDB-lite"/>
    </source>
</evidence>
<dbReference type="AlphaFoldDB" id="A0A8S9P2N1"/>
<accession>A0A8S9P2N1</accession>
<dbReference type="Proteomes" id="UP000712600">
    <property type="component" value="Unassembled WGS sequence"/>
</dbReference>
<sequence>MNHAVSAFIGLAPSRNEKQDLKKLWCGVEMSKEGSGGGGSGAEQKEKKKKKAEKKRRQRCEEDGVGR</sequence>